<feature type="domain" description="P-granule-associated protein DEPS-1 second OB-fold" evidence="2">
    <location>
        <begin position="66"/>
        <end position="159"/>
    </location>
</feature>
<name>A0A498SFS2_ACAVI</name>
<gene>
    <name evidence="3" type="ORF">NAV_LOCUS5877</name>
</gene>
<evidence type="ECO:0000259" key="2">
    <source>
        <dbReference type="Pfam" id="PF24342"/>
    </source>
</evidence>
<organism evidence="3 4">
    <name type="scientific">Acanthocheilonema viteae</name>
    <name type="common">Filarial nematode worm</name>
    <name type="synonym">Dipetalonema viteae</name>
    <dbReference type="NCBI Taxonomy" id="6277"/>
    <lineage>
        <taxon>Eukaryota</taxon>
        <taxon>Metazoa</taxon>
        <taxon>Ecdysozoa</taxon>
        <taxon>Nematoda</taxon>
        <taxon>Chromadorea</taxon>
        <taxon>Rhabditida</taxon>
        <taxon>Spirurina</taxon>
        <taxon>Spiruromorpha</taxon>
        <taxon>Filarioidea</taxon>
        <taxon>Onchocercidae</taxon>
        <taxon>Acanthocheilonema</taxon>
    </lineage>
</organism>
<keyword evidence="4" id="KW-1185">Reference proteome</keyword>
<dbReference type="InterPro" id="IPR057143">
    <property type="entry name" value="OB_DEPS-1_2nd"/>
</dbReference>
<dbReference type="AlphaFoldDB" id="A0A498SFS2"/>
<dbReference type="OrthoDB" id="5799128at2759"/>
<sequence length="535" mass="60721">MSKRTGLISHQTDNELLYVFVPGKHPDLVIDQRKISNDGEHFHVGDFISFIDINGSVTSPTRISKLFETRLVNNTLQVKVSVAFPPEEFSERANFTTFSTKKVLAWSPDFAFVGCSSNVAKTFYQNQMYKAWIERVPRMIQNIAGVFVSWQIVDDVFDECDEQSKQLISKAYIDNYEGLVTAVHDSDAKVWSLAIPDSEVVFFFGARKGMKVGDWVQFNCAPIQRPYLNCYLQGKKFEAIEPVLPAKAFNKTVQVEILAIIAVNNLKYYPTGEVTVETETLGAVEFGSRKFRQDYCNKCLPLIVCKNMPSKRTGAVWEVFCVVNKGCTEFMQNSCSVVNFSNASGNSEEFVSTTRDECNAKVETNDNYHFTKSQQQRPDLSSDLPGTTQKEVDDNFYSGFSYTCGNGDVENLKAEEEEYDPLKEPVFGAVQPHVFQINSSADTSGTDGLYTLGNPSTSLNEEFSNDEQRELDNRATEYWVRAWQIPEVRRQIAEADKILYADVMQLMTDLNMRTDDKNLKEVLKSFLNRKTNDER</sequence>
<feature type="compositionally biased region" description="Polar residues" evidence="1">
    <location>
        <begin position="367"/>
        <end position="388"/>
    </location>
</feature>
<protein>
    <recommendedName>
        <fullName evidence="2">p-granule-associated protein DEPS-1 second OB-fold domain-containing protein</fullName>
    </recommendedName>
</protein>
<evidence type="ECO:0000256" key="1">
    <source>
        <dbReference type="SAM" id="MobiDB-lite"/>
    </source>
</evidence>
<dbReference type="EMBL" id="UPTC01001098">
    <property type="protein sequence ID" value="VBB31086.1"/>
    <property type="molecule type" value="Genomic_DNA"/>
</dbReference>
<evidence type="ECO:0000313" key="4">
    <source>
        <dbReference type="Proteomes" id="UP000276991"/>
    </source>
</evidence>
<feature type="region of interest" description="Disordered" evidence="1">
    <location>
        <begin position="366"/>
        <end position="388"/>
    </location>
</feature>
<dbReference type="Proteomes" id="UP000276991">
    <property type="component" value="Unassembled WGS sequence"/>
</dbReference>
<reference evidence="3 4" key="1">
    <citation type="submission" date="2018-08" db="EMBL/GenBank/DDBJ databases">
        <authorList>
            <person name="Laetsch R D."/>
            <person name="Stevens L."/>
            <person name="Kumar S."/>
            <person name="Blaxter L. M."/>
        </authorList>
    </citation>
    <scope>NUCLEOTIDE SEQUENCE [LARGE SCALE GENOMIC DNA]</scope>
</reference>
<proteinExistence type="predicted"/>
<evidence type="ECO:0000313" key="3">
    <source>
        <dbReference type="EMBL" id="VBB31086.1"/>
    </source>
</evidence>
<dbReference type="Pfam" id="PF24342">
    <property type="entry name" value="OB_DEPS-1_2nd"/>
    <property type="match status" value="1"/>
</dbReference>
<accession>A0A498SFS2</accession>